<name>A0A9D1WR37_9FIRM</name>
<evidence type="ECO:0000256" key="6">
    <source>
        <dbReference type="SAM" id="SignalP"/>
    </source>
</evidence>
<feature type="chain" id="PRO_5039138742" evidence="6">
    <location>
        <begin position="24"/>
        <end position="418"/>
    </location>
</feature>
<dbReference type="InterPro" id="IPR019931">
    <property type="entry name" value="LPXTG_anchor"/>
</dbReference>
<feature type="region of interest" description="Disordered" evidence="5">
    <location>
        <begin position="367"/>
        <end position="389"/>
    </location>
</feature>
<reference evidence="8" key="1">
    <citation type="journal article" date="2021" name="PeerJ">
        <title>Extensive microbial diversity within the chicken gut microbiome revealed by metagenomics and culture.</title>
        <authorList>
            <person name="Gilroy R."/>
            <person name="Ravi A."/>
            <person name="Getino M."/>
            <person name="Pursley I."/>
            <person name="Horton D.L."/>
            <person name="Alikhan N.F."/>
            <person name="Baker D."/>
            <person name="Gharbi K."/>
            <person name="Hall N."/>
            <person name="Watson M."/>
            <person name="Adriaenssens E.M."/>
            <person name="Foster-Nyarko E."/>
            <person name="Jarju S."/>
            <person name="Secka A."/>
            <person name="Antonio M."/>
            <person name="Oren A."/>
            <person name="Chaudhuri R.R."/>
            <person name="La Ragione R."/>
            <person name="Hildebrand F."/>
            <person name="Pallen M.J."/>
        </authorList>
    </citation>
    <scope>NUCLEOTIDE SEQUENCE</scope>
    <source>
        <strain evidence="8">CHK188-5543</strain>
    </source>
</reference>
<comment type="caution">
    <text evidence="8">The sequence shown here is derived from an EMBL/GenBank/DDBJ whole genome shotgun (WGS) entry which is preliminary data.</text>
</comment>
<dbReference type="EMBL" id="DXES01000101">
    <property type="protein sequence ID" value="HIX65511.1"/>
    <property type="molecule type" value="Genomic_DNA"/>
</dbReference>
<evidence type="ECO:0000256" key="1">
    <source>
        <dbReference type="ARBA" id="ARBA00022512"/>
    </source>
</evidence>
<accession>A0A9D1WR37</accession>
<keyword evidence="3 6" id="KW-0732">Signal</keyword>
<feature type="signal peptide" evidence="6">
    <location>
        <begin position="1"/>
        <end position="23"/>
    </location>
</feature>
<dbReference type="Proteomes" id="UP000886800">
    <property type="component" value="Unassembled WGS sequence"/>
</dbReference>
<evidence type="ECO:0000256" key="4">
    <source>
        <dbReference type="ARBA" id="ARBA00023088"/>
    </source>
</evidence>
<evidence type="ECO:0000256" key="5">
    <source>
        <dbReference type="SAM" id="MobiDB-lite"/>
    </source>
</evidence>
<gene>
    <name evidence="8" type="ORF">H9736_04610</name>
</gene>
<keyword evidence="4" id="KW-0572">Peptidoglycan-anchor</keyword>
<dbReference type="Pfam" id="PF00746">
    <property type="entry name" value="Gram_pos_anchor"/>
    <property type="match status" value="1"/>
</dbReference>
<evidence type="ECO:0000256" key="2">
    <source>
        <dbReference type="ARBA" id="ARBA00022525"/>
    </source>
</evidence>
<feature type="compositionally biased region" description="Acidic residues" evidence="5">
    <location>
        <begin position="367"/>
        <end position="382"/>
    </location>
</feature>
<feature type="domain" description="Gram-positive cocci surface proteins LPxTG" evidence="7">
    <location>
        <begin position="385"/>
        <end position="418"/>
    </location>
</feature>
<dbReference type="NCBIfam" id="TIGR01167">
    <property type="entry name" value="LPXTG_anchor"/>
    <property type="match status" value="1"/>
</dbReference>
<sequence length="418" mass="45214">MKKLLSGLLAATVAVSLAAPSFAATQASLTEAYDTDGEVSDDVPNGVDGWAGLENLSLNDTGSINIDPARPGATFYVALAQDGDDTLADGYVEISDVVDSDFFKFKVDKDEGSSLISSITLVTERALNGMERTHYLKFVLKDSYDTDEAKSTGTITFTAKNDLSDEEDAGSYVDEDTNYWEDDDEIAIDYTIWISNEEVEGSDGDADTGDSVYFTPESNEDNVMVWGDDRAALEFEADDDADSFYARLSTKSISSIYTDYGDPVGADLWFYDFVGNPTIPSTSRATLTLGIPWDEDDDYYPAPEDCYIYELDADGYLTDVTGQFTYSEGDQEIDGWSTKTRQLKTYIVSDLELDVDVAGDEVYDEVDPDADDTTDVAVDDSDKEIPNTGASDSVNLAVAGGVLSLAVAGAVAFRKGGK</sequence>
<reference evidence="8" key="2">
    <citation type="submission" date="2021-04" db="EMBL/GenBank/DDBJ databases">
        <authorList>
            <person name="Gilroy R."/>
        </authorList>
    </citation>
    <scope>NUCLEOTIDE SEQUENCE</scope>
    <source>
        <strain evidence="8">CHK188-5543</strain>
    </source>
</reference>
<evidence type="ECO:0000313" key="9">
    <source>
        <dbReference type="Proteomes" id="UP000886800"/>
    </source>
</evidence>
<dbReference type="AlphaFoldDB" id="A0A9D1WR37"/>
<proteinExistence type="predicted"/>
<evidence type="ECO:0000256" key="3">
    <source>
        <dbReference type="ARBA" id="ARBA00022729"/>
    </source>
</evidence>
<evidence type="ECO:0000313" key="8">
    <source>
        <dbReference type="EMBL" id="HIX65511.1"/>
    </source>
</evidence>
<evidence type="ECO:0000259" key="7">
    <source>
        <dbReference type="PROSITE" id="PS50847"/>
    </source>
</evidence>
<dbReference type="PROSITE" id="PS50847">
    <property type="entry name" value="GRAM_POS_ANCHORING"/>
    <property type="match status" value="1"/>
</dbReference>
<keyword evidence="1" id="KW-0134">Cell wall</keyword>
<organism evidence="8 9">
    <name type="scientific">Candidatus Anaerotruncus excrementipullorum</name>
    <dbReference type="NCBI Taxonomy" id="2838465"/>
    <lineage>
        <taxon>Bacteria</taxon>
        <taxon>Bacillati</taxon>
        <taxon>Bacillota</taxon>
        <taxon>Clostridia</taxon>
        <taxon>Eubacteriales</taxon>
        <taxon>Oscillospiraceae</taxon>
        <taxon>Anaerotruncus</taxon>
    </lineage>
</organism>
<keyword evidence="2" id="KW-0964">Secreted</keyword>
<protein>
    <submittedName>
        <fullName evidence="8">LPXTG cell wall anchor domain-containing protein</fullName>
    </submittedName>
</protein>